<keyword evidence="3" id="KW-0472">Membrane</keyword>
<dbReference type="InterPro" id="IPR033121">
    <property type="entry name" value="PEPTIDASE_A1"/>
</dbReference>
<accession>A0AA39N271</accession>
<feature type="chain" id="PRO_5041423075" evidence="4">
    <location>
        <begin position="20"/>
        <end position="539"/>
    </location>
</feature>
<dbReference type="EMBL" id="JAUEPT010000002">
    <property type="protein sequence ID" value="KAK0454758.1"/>
    <property type="molecule type" value="Genomic_DNA"/>
</dbReference>
<feature type="region of interest" description="Disordered" evidence="2">
    <location>
        <begin position="470"/>
        <end position="492"/>
    </location>
</feature>
<evidence type="ECO:0000256" key="3">
    <source>
        <dbReference type="SAM" id="Phobius"/>
    </source>
</evidence>
<dbReference type="Pfam" id="PF00026">
    <property type="entry name" value="Asp"/>
    <property type="match status" value="1"/>
</dbReference>
<evidence type="ECO:0000256" key="2">
    <source>
        <dbReference type="SAM" id="MobiDB-lite"/>
    </source>
</evidence>
<name>A0AA39N271_9AGAR</name>
<dbReference type="GO" id="GO:0004190">
    <property type="term" value="F:aspartic-type endopeptidase activity"/>
    <property type="evidence" value="ECO:0007669"/>
    <property type="project" value="InterPro"/>
</dbReference>
<dbReference type="PROSITE" id="PS51767">
    <property type="entry name" value="PEPTIDASE_A1"/>
    <property type="match status" value="1"/>
</dbReference>
<dbReference type="InterPro" id="IPR021109">
    <property type="entry name" value="Peptidase_aspartic_dom_sf"/>
</dbReference>
<dbReference type="Proteomes" id="UP001175226">
    <property type="component" value="Unassembled WGS sequence"/>
</dbReference>
<reference evidence="6" key="1">
    <citation type="submission" date="2023-06" db="EMBL/GenBank/DDBJ databases">
        <authorList>
            <consortium name="Lawrence Berkeley National Laboratory"/>
            <person name="Ahrendt S."/>
            <person name="Sahu N."/>
            <person name="Indic B."/>
            <person name="Wong-Bajracharya J."/>
            <person name="Merenyi Z."/>
            <person name="Ke H.-M."/>
            <person name="Monk M."/>
            <person name="Kocsube S."/>
            <person name="Drula E."/>
            <person name="Lipzen A."/>
            <person name="Balint B."/>
            <person name="Henrissat B."/>
            <person name="Andreopoulos B."/>
            <person name="Martin F.M."/>
            <person name="Harder C.B."/>
            <person name="Rigling D."/>
            <person name="Ford K.L."/>
            <person name="Foster G.D."/>
            <person name="Pangilinan J."/>
            <person name="Papanicolaou A."/>
            <person name="Barry K."/>
            <person name="LaButti K."/>
            <person name="Viragh M."/>
            <person name="Koriabine M."/>
            <person name="Yan M."/>
            <person name="Riley R."/>
            <person name="Champramary S."/>
            <person name="Plett K.L."/>
            <person name="Tsai I.J."/>
            <person name="Slot J."/>
            <person name="Sipos G."/>
            <person name="Plett J."/>
            <person name="Nagy L.G."/>
            <person name="Grigoriev I.V."/>
        </authorList>
    </citation>
    <scope>NUCLEOTIDE SEQUENCE</scope>
    <source>
        <strain evidence="6">FPL87.14</strain>
    </source>
</reference>
<evidence type="ECO:0000256" key="1">
    <source>
        <dbReference type="ARBA" id="ARBA00007447"/>
    </source>
</evidence>
<evidence type="ECO:0000256" key="4">
    <source>
        <dbReference type="SAM" id="SignalP"/>
    </source>
</evidence>
<dbReference type="GO" id="GO:0006508">
    <property type="term" value="P:proteolysis"/>
    <property type="evidence" value="ECO:0007669"/>
    <property type="project" value="InterPro"/>
</dbReference>
<feature type="transmembrane region" description="Helical" evidence="3">
    <location>
        <begin position="345"/>
        <end position="373"/>
    </location>
</feature>
<feature type="transmembrane region" description="Helical" evidence="3">
    <location>
        <begin position="385"/>
        <end position="410"/>
    </location>
</feature>
<dbReference type="InterPro" id="IPR001461">
    <property type="entry name" value="Aspartic_peptidase_A1"/>
</dbReference>
<dbReference type="PANTHER" id="PTHR47966">
    <property type="entry name" value="BETA-SITE APP-CLEAVING ENZYME, ISOFORM A-RELATED"/>
    <property type="match status" value="1"/>
</dbReference>
<proteinExistence type="inferred from homology"/>
<dbReference type="SUPFAM" id="SSF50630">
    <property type="entry name" value="Acid proteases"/>
    <property type="match status" value="1"/>
</dbReference>
<sequence>MSIFLASLVLCHIPTFALSALYPRDTQPLQPIHIPLSLSNQQYVMNVAMSSGPQVQNLPFVLSTATGYTSVAGTSCDSCGSDVYNTSASTSAHQLPQSQDISLWSGSTSGSLITEDCSLKQGNGSPWNYTNQTILVANQSQTIMPSSGFSGVVGLGSNARDGNFGASFAGNWLSQHPTRDNFTYAFALDSPHSGTNGGMLHLLAQDSSAFKGDVTWKPMSDFNSSSTNSDWSVNMDGWSFESGDSGKLSQSGDLVAVLDPFFATIRFPQAQARSIYSSLNGATTYSNSSETITWMVPCDTKMYFYLHIRELRCNSRSNIIAEKDSARAMHQLCRRHGQTPNVSEYVLGASFISAVYLIFTMSGASGGSVGIAYRANSSKMSAGTIVAIVMSTLAFTIALVVAAILVYRWWRKRRSPELSHKEDSNNHHYIPRVTPYFSTDLTSEATALMPMSPPTPPQNHRVSAPYSYRPESQTHASFGSGGESSQYTHLTDPSTYYDEANLLGTPPPYGGAQFPNYRPVHVVSVSPPTDRKSVPRESS</sequence>
<keyword evidence="7" id="KW-1185">Reference proteome</keyword>
<feature type="domain" description="Peptidase A1" evidence="5">
    <location>
        <begin position="43"/>
        <end position="372"/>
    </location>
</feature>
<dbReference type="AlphaFoldDB" id="A0AA39N271"/>
<dbReference type="CDD" id="cd05471">
    <property type="entry name" value="pepsin_like"/>
    <property type="match status" value="1"/>
</dbReference>
<evidence type="ECO:0000259" key="5">
    <source>
        <dbReference type="PROSITE" id="PS51767"/>
    </source>
</evidence>
<gene>
    <name evidence="6" type="ORF">EV421DRAFT_445017</name>
</gene>
<dbReference type="Gene3D" id="2.40.70.10">
    <property type="entry name" value="Acid Proteases"/>
    <property type="match status" value="2"/>
</dbReference>
<keyword evidence="3" id="KW-1133">Transmembrane helix</keyword>
<evidence type="ECO:0000313" key="6">
    <source>
        <dbReference type="EMBL" id="KAK0454758.1"/>
    </source>
</evidence>
<organism evidence="6 7">
    <name type="scientific">Armillaria borealis</name>
    <dbReference type="NCBI Taxonomy" id="47425"/>
    <lineage>
        <taxon>Eukaryota</taxon>
        <taxon>Fungi</taxon>
        <taxon>Dikarya</taxon>
        <taxon>Basidiomycota</taxon>
        <taxon>Agaricomycotina</taxon>
        <taxon>Agaricomycetes</taxon>
        <taxon>Agaricomycetidae</taxon>
        <taxon>Agaricales</taxon>
        <taxon>Marasmiineae</taxon>
        <taxon>Physalacriaceae</taxon>
        <taxon>Armillaria</taxon>
    </lineage>
</organism>
<feature type="signal peptide" evidence="4">
    <location>
        <begin position="1"/>
        <end position="19"/>
    </location>
</feature>
<keyword evidence="3" id="KW-0812">Transmembrane</keyword>
<protein>
    <submittedName>
        <fullName evidence="6">Aspartic peptidase domain-containing protein</fullName>
    </submittedName>
</protein>
<comment type="caution">
    <text evidence="6">The sequence shown here is derived from an EMBL/GenBank/DDBJ whole genome shotgun (WGS) entry which is preliminary data.</text>
</comment>
<comment type="similarity">
    <text evidence="1">Belongs to the peptidase A1 family.</text>
</comment>
<keyword evidence="4" id="KW-0732">Signal</keyword>
<dbReference type="InterPro" id="IPR034164">
    <property type="entry name" value="Pepsin-like_dom"/>
</dbReference>
<evidence type="ECO:0000313" key="7">
    <source>
        <dbReference type="Proteomes" id="UP001175226"/>
    </source>
</evidence>
<dbReference type="PANTHER" id="PTHR47966:SF51">
    <property type="entry name" value="BETA-SITE APP-CLEAVING ENZYME, ISOFORM A-RELATED"/>
    <property type="match status" value="1"/>
</dbReference>